<dbReference type="EMBL" id="LN899821">
    <property type="protein sequence ID" value="CUV21039.1"/>
    <property type="molecule type" value="Genomic_DNA"/>
</dbReference>
<name>A0A0S4VBF9_RALSL</name>
<proteinExistence type="predicted"/>
<reference evidence="2" key="1">
    <citation type="submission" date="2015-10" db="EMBL/GenBank/DDBJ databases">
        <authorList>
            <person name="Gilbert D.G."/>
        </authorList>
    </citation>
    <scope>NUCLEOTIDE SEQUENCE</scope>
    <source>
        <strain evidence="2">Phyl III-seqv23</strain>
    </source>
</reference>
<accession>A0A0S4VBF9</accession>
<sequence length="119" mass="13054">MPDDSQGCVLVGMALQNGEMCHVLDSVKAYAHLRNAFDGTSTPVSTPDKTITVEFVDQKRRQDLETAPILVIQSSFLAYQYVPRPAARQTRQRSGARFFCTRATLGRCSLPATSACRTG</sequence>
<dbReference type="AlphaFoldDB" id="A0A0S4VBF9"/>
<evidence type="ECO:0000313" key="1">
    <source>
        <dbReference type="EMBL" id="CUV21039.1"/>
    </source>
</evidence>
<gene>
    <name evidence="1" type="ORF">PSS4_v1_2030002</name>
    <name evidence="2" type="ORF">RUN1985_v1_940020</name>
</gene>
<dbReference type="EMBL" id="LN899824">
    <property type="protein sequence ID" value="CUV31606.1"/>
    <property type="molecule type" value="Genomic_DNA"/>
</dbReference>
<evidence type="ECO:0000313" key="2">
    <source>
        <dbReference type="EMBL" id="CUV31606.1"/>
    </source>
</evidence>
<protein>
    <submittedName>
        <fullName evidence="2">Uncharacterized protein</fullName>
    </submittedName>
</protein>
<organism evidence="2">
    <name type="scientific">Ralstonia solanacearum</name>
    <name type="common">Pseudomonas solanacearum</name>
    <dbReference type="NCBI Taxonomy" id="305"/>
    <lineage>
        <taxon>Bacteria</taxon>
        <taxon>Pseudomonadati</taxon>
        <taxon>Pseudomonadota</taxon>
        <taxon>Betaproteobacteria</taxon>
        <taxon>Burkholderiales</taxon>
        <taxon>Burkholderiaceae</taxon>
        <taxon>Ralstonia</taxon>
        <taxon>Ralstonia solanacearum species complex</taxon>
    </lineage>
</organism>